<dbReference type="EMBL" id="JAULSR010000005">
    <property type="protein sequence ID" value="KAK0617908.1"/>
    <property type="molecule type" value="Genomic_DNA"/>
</dbReference>
<organism evidence="1 2">
    <name type="scientific">Bombardia bombarda</name>
    <dbReference type="NCBI Taxonomy" id="252184"/>
    <lineage>
        <taxon>Eukaryota</taxon>
        <taxon>Fungi</taxon>
        <taxon>Dikarya</taxon>
        <taxon>Ascomycota</taxon>
        <taxon>Pezizomycotina</taxon>
        <taxon>Sordariomycetes</taxon>
        <taxon>Sordariomycetidae</taxon>
        <taxon>Sordariales</taxon>
        <taxon>Lasiosphaeriaceae</taxon>
        <taxon>Bombardia</taxon>
    </lineage>
</organism>
<name>A0AA39WM18_9PEZI</name>
<proteinExistence type="predicted"/>
<evidence type="ECO:0000313" key="2">
    <source>
        <dbReference type="Proteomes" id="UP001174934"/>
    </source>
</evidence>
<comment type="caution">
    <text evidence="1">The sequence shown here is derived from an EMBL/GenBank/DDBJ whole genome shotgun (WGS) entry which is preliminary data.</text>
</comment>
<dbReference type="AlphaFoldDB" id="A0AA39WM18"/>
<protein>
    <submittedName>
        <fullName evidence="1">Uncharacterized protein</fullName>
    </submittedName>
</protein>
<dbReference type="Pfam" id="PF11578">
    <property type="entry name" value="DUF3237"/>
    <property type="match status" value="1"/>
</dbReference>
<dbReference type="Gene3D" id="2.40.160.20">
    <property type="match status" value="1"/>
</dbReference>
<keyword evidence="2" id="KW-1185">Reference proteome</keyword>
<accession>A0AA39WM18</accession>
<gene>
    <name evidence="1" type="ORF">B0T17DRAFT_315157</name>
</gene>
<dbReference type="Proteomes" id="UP001174934">
    <property type="component" value="Unassembled WGS sequence"/>
</dbReference>
<reference evidence="1" key="1">
    <citation type="submission" date="2023-06" db="EMBL/GenBank/DDBJ databases">
        <title>Genome-scale phylogeny and comparative genomics of the fungal order Sordariales.</title>
        <authorList>
            <consortium name="Lawrence Berkeley National Laboratory"/>
            <person name="Hensen N."/>
            <person name="Bonometti L."/>
            <person name="Westerberg I."/>
            <person name="Brannstrom I.O."/>
            <person name="Guillou S."/>
            <person name="Cros-Aarteil S."/>
            <person name="Calhoun S."/>
            <person name="Haridas S."/>
            <person name="Kuo A."/>
            <person name="Mondo S."/>
            <person name="Pangilinan J."/>
            <person name="Riley R."/>
            <person name="LaButti K."/>
            <person name="Andreopoulos B."/>
            <person name="Lipzen A."/>
            <person name="Chen C."/>
            <person name="Yanf M."/>
            <person name="Daum C."/>
            <person name="Ng V."/>
            <person name="Clum A."/>
            <person name="Steindorff A."/>
            <person name="Ohm R."/>
            <person name="Martin F."/>
            <person name="Silar P."/>
            <person name="Natvig D."/>
            <person name="Lalanne C."/>
            <person name="Gautier V."/>
            <person name="Ament-velasquez S.L."/>
            <person name="Kruys A."/>
            <person name="Hutchinson M.I."/>
            <person name="Powell A.J."/>
            <person name="Barry K."/>
            <person name="Miller A.N."/>
            <person name="Grigoriev I.V."/>
            <person name="Debuchy R."/>
            <person name="Gladieux P."/>
            <person name="Thoren M.H."/>
            <person name="Johannesson H."/>
        </authorList>
    </citation>
    <scope>NUCLEOTIDE SEQUENCE</scope>
    <source>
        <strain evidence="1">SMH3391-2</strain>
    </source>
</reference>
<sequence>MSNFPTLIPAFTAQVVIDPLNVIGPLATGPALFQIPFKPSSGTVTSHPSYAVKLDADILHGADYIKADPAGSSSSIARLEVQSVIKDKTTGALARFNYTGFVNTAGPAGKVLRGEADAKTTPFGDAFTHVTFETSSASGELAALSNKVFVASGHFILEDGKPTIVEYLISEVAK</sequence>
<evidence type="ECO:0000313" key="1">
    <source>
        <dbReference type="EMBL" id="KAK0617908.1"/>
    </source>
</evidence>